<sequence>MSASSVGDLVTVAGGGPELDGIVFDVPSREKVVVALVDPARGPGFRTVHPRVLTERAEAGPDDAALDRLIRRTPVPSGRRTGSDSGPGGGRSAGHSRGAAHRATGK</sequence>
<accession>A0ABY5DV27</accession>
<dbReference type="EMBL" id="CP098502">
    <property type="protein sequence ID" value="UTI65868.1"/>
    <property type="molecule type" value="Genomic_DNA"/>
</dbReference>
<name>A0ABY5DV27_9ACTN</name>
<evidence type="ECO:0000313" key="2">
    <source>
        <dbReference type="EMBL" id="UTI65868.1"/>
    </source>
</evidence>
<keyword evidence="3" id="KW-1185">Reference proteome</keyword>
<organism evidence="2 3">
    <name type="scientific">Paraconexibacter antarcticus</name>
    <dbReference type="NCBI Taxonomy" id="2949664"/>
    <lineage>
        <taxon>Bacteria</taxon>
        <taxon>Bacillati</taxon>
        <taxon>Actinomycetota</taxon>
        <taxon>Thermoleophilia</taxon>
        <taxon>Solirubrobacterales</taxon>
        <taxon>Paraconexibacteraceae</taxon>
        <taxon>Paraconexibacter</taxon>
    </lineage>
</organism>
<feature type="compositionally biased region" description="Basic and acidic residues" evidence="1">
    <location>
        <begin position="56"/>
        <end position="70"/>
    </location>
</feature>
<evidence type="ECO:0000313" key="3">
    <source>
        <dbReference type="Proteomes" id="UP001056035"/>
    </source>
</evidence>
<gene>
    <name evidence="2" type="ORF">NBH00_06535</name>
</gene>
<proteinExistence type="predicted"/>
<reference evidence="2 3" key="1">
    <citation type="submission" date="2022-06" db="EMBL/GenBank/DDBJ databases">
        <title>Paraconexibacter antarcticus.</title>
        <authorList>
            <person name="Kim C.S."/>
        </authorList>
    </citation>
    <scope>NUCLEOTIDE SEQUENCE [LARGE SCALE GENOMIC DNA]</scope>
    <source>
        <strain evidence="2 3">02-257</strain>
    </source>
</reference>
<dbReference type="Proteomes" id="UP001056035">
    <property type="component" value="Chromosome"/>
</dbReference>
<evidence type="ECO:0000256" key="1">
    <source>
        <dbReference type="SAM" id="MobiDB-lite"/>
    </source>
</evidence>
<protein>
    <submittedName>
        <fullName evidence="2">Uncharacterized protein</fullName>
    </submittedName>
</protein>
<dbReference type="RefSeq" id="WP_254572546.1">
    <property type="nucleotide sequence ID" value="NZ_CP098502.1"/>
</dbReference>
<feature type="region of interest" description="Disordered" evidence="1">
    <location>
        <begin position="56"/>
        <end position="106"/>
    </location>
</feature>